<gene>
    <name evidence="2" type="ordered locus">Corgl_0930</name>
</gene>
<dbReference type="GO" id="GO:0110154">
    <property type="term" value="P:RNA decapping"/>
    <property type="evidence" value="ECO:0007669"/>
    <property type="project" value="TreeGrafter"/>
</dbReference>
<dbReference type="SUPFAM" id="SSF56300">
    <property type="entry name" value="Metallo-dependent phosphatases"/>
    <property type="match status" value="1"/>
</dbReference>
<reference evidence="3" key="1">
    <citation type="journal article" date="2013" name="Stand. Genomic Sci.">
        <title>Complete genome sequence of Coriobacterium glomerans type strain (PW2(T)) from the midgut of Pyrrhocoris apterus L. (red soldier bug).</title>
        <authorList>
            <person name="Stackebrandt E."/>
            <person name="Zeytun A."/>
            <person name="Lapidus A."/>
            <person name="Nolan M."/>
            <person name="Lucas S."/>
            <person name="Hammon N."/>
            <person name="Deshpande S."/>
            <person name="Cheng J.F."/>
            <person name="Tapia R."/>
            <person name="Goodwin L.A."/>
            <person name="Pitluck S."/>
            <person name="Liolios K."/>
            <person name="Pagani I."/>
            <person name="Ivanova N."/>
            <person name="Mavromatis K."/>
            <person name="Mikhailova N."/>
            <person name="Huntemann M."/>
            <person name="Pati A."/>
            <person name="Chen A."/>
            <person name="Palaniappan K."/>
            <person name="Chang Y.J."/>
            <person name="Land M."/>
            <person name="Hauser L."/>
            <person name="Rohde M."/>
            <person name="Pukall R."/>
            <person name="Goker M."/>
            <person name="Detter J.C."/>
            <person name="Woyke T."/>
            <person name="Bristow J."/>
            <person name="Eisen J.A."/>
            <person name="Markowitz V."/>
            <person name="Hugenholtz P."/>
            <person name="Kyrpides N.C."/>
            <person name="Klenk H.P."/>
        </authorList>
    </citation>
    <scope>NUCLEOTIDE SEQUENCE</scope>
    <source>
        <strain evidence="3">ATCC 49209 / DSM 20642 / JCM 10262 / PW2</strain>
    </source>
</reference>
<dbReference type="HOGENOM" id="CLU_023125_4_0_11"/>
<keyword evidence="3" id="KW-1185">Reference proteome</keyword>
<dbReference type="RefSeq" id="WP_013708783.1">
    <property type="nucleotide sequence ID" value="NC_015389.1"/>
</dbReference>
<proteinExistence type="predicted"/>
<protein>
    <submittedName>
        <fullName evidence="2">Metallophosphoesterase</fullName>
    </submittedName>
</protein>
<dbReference type="InterPro" id="IPR050126">
    <property type="entry name" value="Ap4A_hydrolase"/>
</dbReference>
<evidence type="ECO:0000313" key="3">
    <source>
        <dbReference type="Proteomes" id="UP000006851"/>
    </source>
</evidence>
<dbReference type="Pfam" id="PF00149">
    <property type="entry name" value="Metallophos"/>
    <property type="match status" value="1"/>
</dbReference>
<dbReference type="KEGG" id="cgo:Corgl_0930"/>
<sequence length="225" mass="25335">MSDIHGCVDEFERALEQVLPHLAEPGSELLLLGDYVHGGPASFAVIDRIMELQSRWPDKVVALRGNHEQMMLEPGCDLPMGDDERSHAHSEREYRAWLRGLPLYHVEGHVIFVHAGIDERAGDLWRWGTDETTLIWKYPAQIGRFEDGWAIVAGHVSTATVSGDPAFHDIFFDGEAHYYIDGDVLVSGRIPILLVDTAEHRFYEVSEDGERPISPYGRDNVGKAY</sequence>
<evidence type="ECO:0000259" key="1">
    <source>
        <dbReference type="PROSITE" id="PS00125"/>
    </source>
</evidence>
<dbReference type="PANTHER" id="PTHR42850">
    <property type="entry name" value="METALLOPHOSPHOESTERASE"/>
    <property type="match status" value="1"/>
</dbReference>
<dbReference type="Gene3D" id="3.60.21.10">
    <property type="match status" value="1"/>
</dbReference>
<dbReference type="eggNOG" id="COG0639">
    <property type="taxonomic scope" value="Bacteria"/>
</dbReference>
<dbReference type="PANTHER" id="PTHR42850:SF4">
    <property type="entry name" value="ZINC-DEPENDENT ENDOPOLYPHOSPHATASE"/>
    <property type="match status" value="1"/>
</dbReference>
<dbReference type="InterPro" id="IPR006186">
    <property type="entry name" value="Ser/Thr-sp_prot-phosphatase"/>
</dbReference>
<organism evidence="2 3">
    <name type="scientific">Coriobacterium glomerans (strain ATCC 49209 / DSM 20642 / JCM 10262 / PW2)</name>
    <dbReference type="NCBI Taxonomy" id="700015"/>
    <lineage>
        <taxon>Bacteria</taxon>
        <taxon>Bacillati</taxon>
        <taxon>Actinomycetota</taxon>
        <taxon>Coriobacteriia</taxon>
        <taxon>Coriobacteriales</taxon>
        <taxon>Coriobacteriaceae</taxon>
        <taxon>Coriobacterium</taxon>
    </lineage>
</organism>
<dbReference type="GO" id="GO:0005737">
    <property type="term" value="C:cytoplasm"/>
    <property type="evidence" value="ECO:0007669"/>
    <property type="project" value="TreeGrafter"/>
</dbReference>
<accession>F2N9L1</accession>
<dbReference type="PROSITE" id="PS00125">
    <property type="entry name" value="SER_THR_PHOSPHATASE"/>
    <property type="match status" value="1"/>
</dbReference>
<dbReference type="AlphaFoldDB" id="F2N9L1"/>
<dbReference type="InterPro" id="IPR004843">
    <property type="entry name" value="Calcineurin-like_PHP"/>
</dbReference>
<dbReference type="Proteomes" id="UP000006851">
    <property type="component" value="Chromosome"/>
</dbReference>
<dbReference type="InterPro" id="IPR029052">
    <property type="entry name" value="Metallo-depent_PP-like"/>
</dbReference>
<dbReference type="CDD" id="cd00144">
    <property type="entry name" value="MPP_PPP_family"/>
    <property type="match status" value="1"/>
</dbReference>
<dbReference type="STRING" id="700015.Corgl_0930"/>
<evidence type="ECO:0000313" key="2">
    <source>
        <dbReference type="EMBL" id="AEB07040.1"/>
    </source>
</evidence>
<name>F2N9L1_CORGP</name>
<feature type="domain" description="Serine/threonine specific protein phosphatases" evidence="1">
    <location>
        <begin position="63"/>
        <end position="68"/>
    </location>
</feature>
<dbReference type="GO" id="GO:0008803">
    <property type="term" value="F:bis(5'-nucleosyl)-tetraphosphatase (symmetrical) activity"/>
    <property type="evidence" value="ECO:0007669"/>
    <property type="project" value="TreeGrafter"/>
</dbReference>
<dbReference type="GO" id="GO:0016791">
    <property type="term" value="F:phosphatase activity"/>
    <property type="evidence" value="ECO:0007669"/>
    <property type="project" value="TreeGrafter"/>
</dbReference>
<dbReference type="EMBL" id="CP002628">
    <property type="protein sequence ID" value="AEB07040.1"/>
    <property type="molecule type" value="Genomic_DNA"/>
</dbReference>